<evidence type="ECO:0000256" key="1">
    <source>
        <dbReference type="ARBA" id="ARBA00004123"/>
    </source>
</evidence>
<dbReference type="GO" id="GO:0003697">
    <property type="term" value="F:single-stranded DNA binding"/>
    <property type="evidence" value="ECO:0007669"/>
    <property type="project" value="UniProtKB-UniRule"/>
</dbReference>
<evidence type="ECO:0000256" key="7">
    <source>
        <dbReference type="ARBA" id="ARBA00023242"/>
    </source>
</evidence>
<dbReference type="Pfam" id="PF22536">
    <property type="entry name" value="WHD_POLR3C"/>
    <property type="match status" value="1"/>
</dbReference>
<feature type="domain" description="RNA polymerase III subunit RPC82-related helix-turn-helix" evidence="11">
    <location>
        <begin position="9"/>
        <end position="65"/>
    </location>
</feature>
<dbReference type="Proteomes" id="UP001050691">
    <property type="component" value="Unassembled WGS sequence"/>
</dbReference>
<dbReference type="InterPro" id="IPR008806">
    <property type="entry name" value="RNA_pol_III_Rpc82_C"/>
</dbReference>
<comment type="function">
    <text evidence="8 9">DNA-dependent RNA polymerase catalyzes the transcription of DNA into RNA using the four ribonucleoside triphosphates as substrates. Specific core component of RNA polymerase III which synthesizes small RNAs, such as 5S rRNA and tRNAs.</text>
</comment>
<dbReference type="Pfam" id="PF08221">
    <property type="entry name" value="HTH_9"/>
    <property type="match status" value="1"/>
</dbReference>
<comment type="similarity">
    <text evidence="2 9">Belongs to the RNA polymerase beta chain family.</text>
</comment>
<dbReference type="GO" id="GO:0005666">
    <property type="term" value="C:RNA polymerase III complex"/>
    <property type="evidence" value="ECO:0007669"/>
    <property type="project" value="UniProtKB-UniRule"/>
</dbReference>
<evidence type="ECO:0000256" key="6">
    <source>
        <dbReference type="ARBA" id="ARBA00023163"/>
    </source>
</evidence>
<keyword evidence="14" id="KW-1185">Reference proteome</keyword>
<gene>
    <name evidence="13" type="ORF">Clacol_006226</name>
</gene>
<keyword evidence="7 9" id="KW-0539">Nucleus</keyword>
<evidence type="ECO:0000256" key="5">
    <source>
        <dbReference type="ARBA" id="ARBA00022478"/>
    </source>
</evidence>
<evidence type="ECO:0000259" key="11">
    <source>
        <dbReference type="Pfam" id="PF08221"/>
    </source>
</evidence>
<comment type="caution">
    <text evidence="13">The sequence shown here is derived from an EMBL/GenBank/DDBJ whole genome shotgun (WGS) entry which is preliminary data.</text>
</comment>
<evidence type="ECO:0000256" key="3">
    <source>
        <dbReference type="ARBA" id="ARBA00011206"/>
    </source>
</evidence>
<dbReference type="InterPro" id="IPR036390">
    <property type="entry name" value="WH_DNA-bd_sf"/>
</dbReference>
<comment type="subunit">
    <text evidence="3 9">Component of the RNA polymerase III (Pol III) complex consisting of 17 subunits.</text>
</comment>
<accession>A0AAV5AEP2</accession>
<dbReference type="EMBL" id="BPWL01000007">
    <property type="protein sequence ID" value="GJJ11988.1"/>
    <property type="molecule type" value="Genomic_DNA"/>
</dbReference>
<feature type="domain" description="RNA polymerase III Rpc82 C -terminal" evidence="10">
    <location>
        <begin position="142"/>
        <end position="321"/>
    </location>
</feature>
<evidence type="ECO:0000313" key="14">
    <source>
        <dbReference type="Proteomes" id="UP001050691"/>
    </source>
</evidence>
<evidence type="ECO:0000256" key="9">
    <source>
        <dbReference type="RuleBase" id="RU367076"/>
    </source>
</evidence>
<evidence type="ECO:0000256" key="2">
    <source>
        <dbReference type="ARBA" id="ARBA00006835"/>
    </source>
</evidence>
<protein>
    <recommendedName>
        <fullName evidence="4 9">DNA-directed RNA polymerase III subunit RPC3</fullName>
        <shortName evidence="9">RNA polymerase III subunit C3</shortName>
    </recommendedName>
</protein>
<reference evidence="13" key="1">
    <citation type="submission" date="2021-10" db="EMBL/GenBank/DDBJ databases">
        <title>De novo Genome Assembly of Clathrus columnatus (Basidiomycota, Fungi) Using Illumina and Nanopore Sequence Data.</title>
        <authorList>
            <person name="Ogiso-Tanaka E."/>
            <person name="Itagaki H."/>
            <person name="Hosoya T."/>
            <person name="Hosaka K."/>
        </authorList>
    </citation>
    <scope>NUCLEOTIDE SEQUENCE</scope>
    <source>
        <strain evidence="13">MO-923</strain>
    </source>
</reference>
<dbReference type="InterPro" id="IPR036388">
    <property type="entry name" value="WH-like_DNA-bd_sf"/>
</dbReference>
<dbReference type="Pfam" id="PF05645">
    <property type="entry name" value="RNA_pol_Rpc82"/>
    <property type="match status" value="1"/>
</dbReference>
<evidence type="ECO:0000313" key="13">
    <source>
        <dbReference type="EMBL" id="GJJ11988.1"/>
    </source>
</evidence>
<dbReference type="PANTHER" id="PTHR12949:SF0">
    <property type="entry name" value="DNA-DIRECTED RNA POLYMERASE III SUBUNIT RPC3"/>
    <property type="match status" value="1"/>
</dbReference>
<dbReference type="GO" id="GO:0006351">
    <property type="term" value="P:DNA-templated transcription"/>
    <property type="evidence" value="ECO:0007669"/>
    <property type="project" value="InterPro"/>
</dbReference>
<dbReference type="AlphaFoldDB" id="A0AAV5AEP2"/>
<evidence type="ECO:0000256" key="4">
    <source>
        <dbReference type="ARBA" id="ARBA00016689"/>
    </source>
</evidence>
<dbReference type="InterPro" id="IPR055207">
    <property type="entry name" value="POLR3C_WHD"/>
</dbReference>
<evidence type="ECO:0000259" key="10">
    <source>
        <dbReference type="Pfam" id="PF05645"/>
    </source>
</evidence>
<dbReference type="InterPro" id="IPR039748">
    <property type="entry name" value="RPC3"/>
</dbReference>
<keyword evidence="6 9" id="KW-0804">Transcription</keyword>
<name>A0AAV5AEP2_9AGAM</name>
<dbReference type="SUPFAM" id="SSF46785">
    <property type="entry name" value="Winged helix' DNA-binding domain"/>
    <property type="match status" value="1"/>
</dbReference>
<dbReference type="InterPro" id="IPR013197">
    <property type="entry name" value="RNA_pol_III_RPC82-rel_HTH"/>
</dbReference>
<evidence type="ECO:0000256" key="8">
    <source>
        <dbReference type="ARBA" id="ARBA00025127"/>
    </source>
</evidence>
<dbReference type="PANTHER" id="PTHR12949">
    <property type="entry name" value="RNA POLYMERASE III DNA DIRECTED -RELATED"/>
    <property type="match status" value="1"/>
</dbReference>
<sequence>MADADTSRLCIQIINAHFGPLVAKVSSVLLNRGRLQLSQIVRFSGLKPRTVRGAILALIQHNLVWHSEHEDEGEVLEFNQEACLMRLRFGRFISLAKEILGEAASRVVSVILLHGKLQQSDVLRYLSITDPKEVSVYLQVINRLVIGVYLKPSTKLSHISRTDRQLRLEAKFRKEHKGIPTPKDVIGWKIEARARVKREEGEEAESIGMKRKAKDQTNQRFNKICLKRKLVEDDVIEEETYFRVNHVKFNVQIRNNIIEKATRERFNHATALVLRATLRATESKQLTLDDIRSDPVSVANISTHLSDDDDLSSGLVLHSNRNPSTHTLLKEYIAILACADNPTTEGRASSFVTVGGGGTGKVQVEFETICRRLRQRVLEAVARERYGDDAVRIIRILLSMNKVDEKHLAKVAMMAHKDVRPILSSLSADAIISLQEIPRGNDRNPARTKIAEEEEPIVKSVLEKRARSDVMNDESLLTRMEREVLREFEDKLERLNGLERRVEEVAFILRDLGTVGEKDIG</sequence>
<feature type="domain" description="DNA-directed RNA polymerase III subunit RPC3 winged-helix" evidence="12">
    <location>
        <begin position="378"/>
        <end position="448"/>
    </location>
</feature>
<proteinExistence type="inferred from homology"/>
<evidence type="ECO:0000259" key="12">
    <source>
        <dbReference type="Pfam" id="PF22536"/>
    </source>
</evidence>
<comment type="subcellular location">
    <subcellularLocation>
        <location evidence="1 9">Nucleus</location>
    </subcellularLocation>
</comment>
<keyword evidence="5 9" id="KW-0240">DNA-directed RNA polymerase</keyword>
<dbReference type="Gene3D" id="1.10.10.10">
    <property type="entry name" value="Winged helix-like DNA-binding domain superfamily/Winged helix DNA-binding domain"/>
    <property type="match status" value="4"/>
</dbReference>
<organism evidence="13 14">
    <name type="scientific">Clathrus columnatus</name>
    <dbReference type="NCBI Taxonomy" id="1419009"/>
    <lineage>
        <taxon>Eukaryota</taxon>
        <taxon>Fungi</taxon>
        <taxon>Dikarya</taxon>
        <taxon>Basidiomycota</taxon>
        <taxon>Agaricomycotina</taxon>
        <taxon>Agaricomycetes</taxon>
        <taxon>Phallomycetidae</taxon>
        <taxon>Phallales</taxon>
        <taxon>Clathraceae</taxon>
        <taxon>Clathrus</taxon>
    </lineage>
</organism>